<dbReference type="GO" id="GO:0006351">
    <property type="term" value="P:DNA-templated transcription"/>
    <property type="evidence" value="ECO:0007669"/>
    <property type="project" value="InterPro"/>
</dbReference>
<dbReference type="GO" id="GO:0000981">
    <property type="term" value="F:DNA-binding transcription factor activity, RNA polymerase II-specific"/>
    <property type="evidence" value="ECO:0007669"/>
    <property type="project" value="InterPro"/>
</dbReference>
<evidence type="ECO:0000313" key="7">
    <source>
        <dbReference type="EMBL" id="KAF4439904.1"/>
    </source>
</evidence>
<dbReference type="SMART" id="SM00906">
    <property type="entry name" value="Fungal_trans"/>
    <property type="match status" value="1"/>
</dbReference>
<sequence length="1485" mass="163555">MPFIKVQNKTLFYAQVDAETASKDGPVLVFIHGLGSSHSFYIPVMNQLATAGYSSIALDVYGSGLSVLSEGVEDPTFDKIASDVEDLLEGLSIRPENAVAVGHSMGGIIVPKLALKCNLRGSVLIGPVLPKPAMAEIFNTRIETVKKEGMEPMAKTIPFAATGSKATLTQKAFIRALLLSQKPEGYIALCRAIAQADLPAYANIKCPMLVLSGEEDKTSPLPDAQKILSDQLSTDSVATTQEFSGVDPSMWPFGYRDLSIGSSVMANGAPIYVSGNVTKSYPILMAKDLTRPTDDEMPTRKVRDCERRRCAEACESCKRRKQRCDGRRPCARCIKRGLSHECRESQSASNNGARRILASSLPSPDPDRLSNITEQTTPAGSITVGNRSGLTSVDETYVDDGTSSSLQLLSNTQPERLPRMSRLIQDTRGEYMFIGDSATLSFLQNIRRIVRRSIGHCTLVDDPLRHGIVEASPETRRGWILSSAQNPPPRQSEQELDYLVKWYMQSANCVLLLFDQTELDQGIRKWIKDGQDIADPASSVYYLVFAIGAQTGPEDKDDLAETFFNYARYLTVETLIEEPGIVTIQALVLIAMYLLGASRRNAAFMYLGMGVRAAYAIGLHRHDIASLFSANEGHAREQLWKGIRILDLFMSASLGRPPSTSELRDTTNPQNYSACNDLSMIFELILTDVYAKRMISPEILERISKHLRRWTAQCGEGLAVDGIEQDDLIRDQNGEEQPNIGLIHLKLTGHWTVMLLSLPFLHKAVSQHVEDNEQSAQGTAKRSSSSNQVLVHSCLESAVRTVDLLQTLVRTGTIPKRLPIVGNSAFVSGLVLGAAIFGDFDNSFPLEKSLHAARGVLDRFSRYDAVAKRHLMILDHLQNACDIYMDNRARLRMERQRHLVNGLFGSIHTIGKSPLRNSQQPEGNSRIGSTDGIQTQPQTPRPGQVANEMTEEQPGFSMEGGEQTEIDVDISADAFLGISPNMLWFDSFDTTMSLFPIVDTQIMGDEMMANGWTRVTKLSERTRMIVLWALAKMANDGTFVTRLSLEGRDGILGLRKYNDYTHFPVSEWIEQGPSVEILKSAIDPSLDLTRYEINQTALETSKYRANHFEVVFIFEIAPRQIRSARSMPSPIRARHLTPGDKIAFISPSERINATLPAVIDRASALLTKKGYQVQTFFSEDKGIQSCIDNRLSEIRAAFSDPSISAIITTIGGTTFTELLPALIADTELHETIRTNPKIVVGYSDISGLHWFLYGLTGLRTFYGPGAVPEIGEANDVNDKDTPLAFCVDNLLRAIASTDPLGQIPRSKFYAPRGAPFFATPESTEPPEVVKTTDWQWLRHGKAQGRLFGGCLTVVARLSGVSAIVPDWRGRIVFLETATNEDGSGGNPPHRVQAAFADLIAHGVFEDAAGLVVGRPYGYDSDEEREVYASIIKGLFCEGRLASKNFPILFNVDIGHTTPMITLPYDALAELDSETDTFAVLESGVE</sequence>
<dbReference type="PROSITE" id="PS00463">
    <property type="entry name" value="ZN2_CY6_FUNGAL_1"/>
    <property type="match status" value="1"/>
</dbReference>
<dbReference type="InterPro" id="IPR027461">
    <property type="entry name" value="Carboxypeptidase_A_C_sf"/>
</dbReference>
<dbReference type="GO" id="GO:0000435">
    <property type="term" value="P:positive regulation of transcription from RNA polymerase II promoter by galactose"/>
    <property type="evidence" value="ECO:0007669"/>
    <property type="project" value="TreeGrafter"/>
</dbReference>
<dbReference type="Pfam" id="PF17676">
    <property type="entry name" value="Peptidase_S66C"/>
    <property type="match status" value="1"/>
</dbReference>
<dbReference type="OrthoDB" id="47007at2759"/>
<dbReference type="InterPro" id="IPR040449">
    <property type="entry name" value="Peptidase_S66_N"/>
</dbReference>
<dbReference type="SUPFAM" id="SSF52317">
    <property type="entry name" value="Class I glutamine amidotransferase-like"/>
    <property type="match status" value="1"/>
</dbReference>
<proteinExistence type="predicted"/>
<dbReference type="Gene3D" id="3.40.50.1820">
    <property type="entry name" value="alpha/beta hydrolase"/>
    <property type="match status" value="1"/>
</dbReference>
<dbReference type="Gene3D" id="4.10.240.10">
    <property type="entry name" value="Zn(2)-C6 fungal-type DNA-binding domain"/>
    <property type="match status" value="1"/>
</dbReference>
<evidence type="ECO:0000256" key="5">
    <source>
        <dbReference type="SAM" id="MobiDB-lite"/>
    </source>
</evidence>
<reference evidence="7 8" key="1">
    <citation type="submission" date="2020-01" db="EMBL/GenBank/DDBJ databases">
        <title>Identification and distribution of gene clusters putatively required for synthesis of sphingolipid metabolism inhibitors in phylogenetically diverse species of the filamentous fungus Fusarium.</title>
        <authorList>
            <person name="Kim H.-S."/>
            <person name="Busman M."/>
            <person name="Brown D.W."/>
            <person name="Divon H."/>
            <person name="Uhlig S."/>
            <person name="Proctor R.H."/>
        </authorList>
    </citation>
    <scope>NUCLEOTIDE SEQUENCE [LARGE SCALE GENOMIC DNA]</scope>
    <source>
        <strain evidence="7 8">NRRL 13308</strain>
    </source>
</reference>
<dbReference type="SUPFAM" id="SSF141986">
    <property type="entry name" value="LD-carboxypeptidase A C-terminal domain-like"/>
    <property type="match status" value="1"/>
</dbReference>
<dbReference type="InterPro" id="IPR022742">
    <property type="entry name" value="Hydrolase_4"/>
</dbReference>
<gene>
    <name evidence="7" type="ORF">FACUT_3866</name>
</gene>
<dbReference type="SMART" id="SM00066">
    <property type="entry name" value="GAL4"/>
    <property type="match status" value="1"/>
</dbReference>
<dbReference type="Proteomes" id="UP000536711">
    <property type="component" value="Unassembled WGS sequence"/>
</dbReference>
<dbReference type="PANTHER" id="PTHR47424">
    <property type="entry name" value="REGULATORY PROTEIN GAL4"/>
    <property type="match status" value="1"/>
</dbReference>
<dbReference type="SUPFAM" id="SSF53474">
    <property type="entry name" value="alpha/beta-Hydrolases"/>
    <property type="match status" value="1"/>
</dbReference>
<dbReference type="Pfam" id="PF02016">
    <property type="entry name" value="Peptidase_S66"/>
    <property type="match status" value="1"/>
</dbReference>
<dbReference type="GO" id="GO:0008270">
    <property type="term" value="F:zinc ion binding"/>
    <property type="evidence" value="ECO:0007669"/>
    <property type="project" value="InterPro"/>
</dbReference>
<keyword evidence="1" id="KW-0479">Metal-binding</keyword>
<feature type="region of interest" description="Disordered" evidence="5">
    <location>
        <begin position="911"/>
        <end position="960"/>
    </location>
</feature>
<organism evidence="7 8">
    <name type="scientific">Fusarium acutatum</name>
    <dbReference type="NCBI Taxonomy" id="78861"/>
    <lineage>
        <taxon>Eukaryota</taxon>
        <taxon>Fungi</taxon>
        <taxon>Dikarya</taxon>
        <taxon>Ascomycota</taxon>
        <taxon>Pezizomycotina</taxon>
        <taxon>Sordariomycetes</taxon>
        <taxon>Hypocreomycetidae</taxon>
        <taxon>Hypocreales</taxon>
        <taxon>Nectriaceae</taxon>
        <taxon>Fusarium</taxon>
        <taxon>Fusarium fujikuroi species complex</taxon>
    </lineage>
</organism>
<dbReference type="Gene3D" id="3.40.50.10740">
    <property type="entry name" value="Class I glutamine amidotransferase-like"/>
    <property type="match status" value="1"/>
</dbReference>
<evidence type="ECO:0000256" key="4">
    <source>
        <dbReference type="ARBA" id="ARBA00023242"/>
    </source>
</evidence>
<evidence type="ECO:0000313" key="8">
    <source>
        <dbReference type="Proteomes" id="UP000536711"/>
    </source>
</evidence>
<keyword evidence="8" id="KW-1185">Reference proteome</keyword>
<protein>
    <submittedName>
        <fullName evidence="7">Transcriptional activator Mut3p</fullName>
    </submittedName>
</protein>
<feature type="domain" description="Zn(2)-C6 fungal-type" evidence="6">
    <location>
        <begin position="313"/>
        <end position="344"/>
    </location>
</feature>
<dbReference type="GO" id="GO:0000978">
    <property type="term" value="F:RNA polymerase II cis-regulatory region sequence-specific DNA binding"/>
    <property type="evidence" value="ECO:0007669"/>
    <property type="project" value="TreeGrafter"/>
</dbReference>
<dbReference type="InterPro" id="IPR051127">
    <property type="entry name" value="Fungal_SecMet_Regulators"/>
</dbReference>
<dbReference type="InterPro" id="IPR001138">
    <property type="entry name" value="Zn2Cys6_DnaBD"/>
</dbReference>
<dbReference type="PROSITE" id="PS50048">
    <property type="entry name" value="ZN2_CY6_FUNGAL_2"/>
    <property type="match status" value="1"/>
</dbReference>
<dbReference type="InterPro" id="IPR027478">
    <property type="entry name" value="LdcA_N"/>
</dbReference>
<accession>A0A8H4NJ53</accession>
<dbReference type="EMBL" id="JAADJF010000082">
    <property type="protein sequence ID" value="KAF4439904.1"/>
    <property type="molecule type" value="Genomic_DNA"/>
</dbReference>
<evidence type="ECO:0000256" key="1">
    <source>
        <dbReference type="ARBA" id="ARBA00022723"/>
    </source>
</evidence>
<evidence type="ECO:0000256" key="3">
    <source>
        <dbReference type="ARBA" id="ARBA00023163"/>
    </source>
</evidence>
<dbReference type="InterPro" id="IPR029062">
    <property type="entry name" value="Class_I_gatase-like"/>
</dbReference>
<dbReference type="Pfam" id="PF12146">
    <property type="entry name" value="Hydrolase_4"/>
    <property type="match status" value="1"/>
</dbReference>
<dbReference type="InterPro" id="IPR036864">
    <property type="entry name" value="Zn2-C6_fun-type_DNA-bd_sf"/>
</dbReference>
<feature type="region of interest" description="Disordered" evidence="5">
    <location>
        <begin position="344"/>
        <end position="369"/>
    </location>
</feature>
<dbReference type="PANTHER" id="PTHR47424:SF9">
    <property type="entry name" value="TAH-2"/>
    <property type="match status" value="1"/>
</dbReference>
<dbReference type="InterPro" id="IPR007219">
    <property type="entry name" value="XnlR_reg_dom"/>
</dbReference>
<dbReference type="Gene3D" id="3.50.30.60">
    <property type="entry name" value="LD-carboxypeptidase A C-terminal domain-like"/>
    <property type="match status" value="1"/>
</dbReference>
<dbReference type="CDD" id="cd00067">
    <property type="entry name" value="GAL4"/>
    <property type="match status" value="1"/>
</dbReference>
<dbReference type="Pfam" id="PF04082">
    <property type="entry name" value="Fungal_trans"/>
    <property type="match status" value="1"/>
</dbReference>
<dbReference type="CDD" id="cd07062">
    <property type="entry name" value="Peptidase_S66_mccF_like"/>
    <property type="match status" value="1"/>
</dbReference>
<feature type="compositionally biased region" description="Polar residues" evidence="5">
    <location>
        <begin position="915"/>
        <end position="938"/>
    </location>
</feature>
<keyword evidence="4" id="KW-0539">Nucleus</keyword>
<name>A0A8H4NJ53_9HYPO</name>
<evidence type="ECO:0000256" key="2">
    <source>
        <dbReference type="ARBA" id="ARBA00023015"/>
    </source>
</evidence>
<dbReference type="SUPFAM" id="SSF57701">
    <property type="entry name" value="Zn2/Cys6 DNA-binding domain"/>
    <property type="match status" value="1"/>
</dbReference>
<dbReference type="Pfam" id="PF00172">
    <property type="entry name" value="Zn_clus"/>
    <property type="match status" value="1"/>
</dbReference>
<evidence type="ECO:0000259" key="6">
    <source>
        <dbReference type="PROSITE" id="PS50048"/>
    </source>
</evidence>
<keyword evidence="2" id="KW-0805">Transcription regulation</keyword>
<dbReference type="InterPro" id="IPR040921">
    <property type="entry name" value="Peptidase_S66C"/>
</dbReference>
<keyword evidence="3" id="KW-0804">Transcription</keyword>
<dbReference type="InterPro" id="IPR029058">
    <property type="entry name" value="AB_hydrolase_fold"/>
</dbReference>
<dbReference type="GO" id="GO:0005634">
    <property type="term" value="C:nucleus"/>
    <property type="evidence" value="ECO:0007669"/>
    <property type="project" value="TreeGrafter"/>
</dbReference>
<comment type="caution">
    <text evidence="7">The sequence shown here is derived from an EMBL/GenBank/DDBJ whole genome shotgun (WGS) entry which is preliminary data.</text>
</comment>
<dbReference type="CDD" id="cd12148">
    <property type="entry name" value="fungal_TF_MHR"/>
    <property type="match status" value="1"/>
</dbReference>